<sequence>MVEMQTELSYFYSLAEEENSTKSNSGKSAEPIFTIHNLFYKSSLLKIEELPQDYYYLFNEYGFSYRNSNFRPPEA</sequence>
<comment type="caution">
    <text evidence="1">The sequence shown here is derived from an EMBL/GenBank/DDBJ whole genome shotgun (WGS) entry which is preliminary data.</text>
</comment>
<dbReference type="STRING" id="946077.W5A_01330"/>
<proteinExistence type="predicted"/>
<keyword evidence="2" id="KW-1185">Reference proteome</keyword>
<protein>
    <submittedName>
        <fullName evidence="1">Uncharacterized protein</fullName>
    </submittedName>
</protein>
<evidence type="ECO:0000313" key="2">
    <source>
        <dbReference type="Proteomes" id="UP000005938"/>
    </source>
</evidence>
<evidence type="ECO:0000313" key="1">
    <source>
        <dbReference type="EMBL" id="EID76623.1"/>
    </source>
</evidence>
<dbReference type="AlphaFoldDB" id="I0WJQ7"/>
<organism evidence="1 2">
    <name type="scientific">Imtechella halotolerans K1</name>
    <dbReference type="NCBI Taxonomy" id="946077"/>
    <lineage>
        <taxon>Bacteria</taxon>
        <taxon>Pseudomonadati</taxon>
        <taxon>Bacteroidota</taxon>
        <taxon>Flavobacteriia</taxon>
        <taxon>Flavobacteriales</taxon>
        <taxon>Flavobacteriaceae</taxon>
        <taxon>Imtechella</taxon>
    </lineage>
</organism>
<dbReference type="EMBL" id="AJJU01000002">
    <property type="protein sequence ID" value="EID76623.1"/>
    <property type="molecule type" value="Genomic_DNA"/>
</dbReference>
<gene>
    <name evidence="1" type="ORF">W5A_01330</name>
</gene>
<dbReference type="Proteomes" id="UP000005938">
    <property type="component" value="Unassembled WGS sequence"/>
</dbReference>
<reference evidence="1 2" key="1">
    <citation type="journal article" date="2012" name="J. Bacteriol.">
        <title>Genome Sequence of the Halotolerant Bacterium Imtechella halotolerans K1T.</title>
        <authorList>
            <person name="Kumar S."/>
            <person name="Vikram S."/>
            <person name="Subramanian S."/>
            <person name="Raghava G.P."/>
            <person name="Pinnaka A.K."/>
        </authorList>
    </citation>
    <scope>NUCLEOTIDE SEQUENCE [LARGE SCALE GENOMIC DNA]</scope>
    <source>
        <strain evidence="1 2">K1</strain>
    </source>
</reference>
<name>I0WJQ7_9FLAO</name>
<accession>I0WJQ7</accession>